<reference evidence="9" key="1">
    <citation type="submission" date="2021-11" db="EMBL/GenBank/DDBJ databases">
        <title>A Novel Adlercreutzia Species, isolated from a Allomyrina dichotoma larva feces.</title>
        <authorList>
            <person name="Suh M.K."/>
        </authorList>
    </citation>
    <scope>NUCLEOTIDE SEQUENCE</scope>
    <source>
        <strain evidence="9">JBNU-10</strain>
    </source>
</reference>
<dbReference type="InterPro" id="IPR008271">
    <property type="entry name" value="Ser/Thr_kinase_AS"/>
</dbReference>
<dbReference type="SUPFAM" id="SSF56112">
    <property type="entry name" value="Protein kinase-like (PK-like)"/>
    <property type="match status" value="1"/>
</dbReference>
<keyword evidence="5 9" id="KW-0418">Kinase</keyword>
<dbReference type="EC" id="2.7.11.1" evidence="1"/>
<dbReference type="Gene3D" id="1.10.510.10">
    <property type="entry name" value="Transferase(Phosphotransferase) domain 1"/>
    <property type="match status" value="1"/>
</dbReference>
<dbReference type="PROSITE" id="PS00108">
    <property type="entry name" value="PROTEIN_KINASE_ST"/>
    <property type="match status" value="1"/>
</dbReference>
<feature type="transmembrane region" description="Helical" evidence="7">
    <location>
        <begin position="427"/>
        <end position="448"/>
    </location>
</feature>
<proteinExistence type="predicted"/>
<dbReference type="EMBL" id="JAJMLW010000003">
    <property type="protein sequence ID" value="MCI2242414.1"/>
    <property type="molecule type" value="Genomic_DNA"/>
</dbReference>
<keyword evidence="7" id="KW-0472">Membrane</keyword>
<keyword evidence="10" id="KW-1185">Reference proteome</keyword>
<evidence type="ECO:0000256" key="2">
    <source>
        <dbReference type="ARBA" id="ARBA00022527"/>
    </source>
</evidence>
<name>A0ABS9WHS1_9ACTN</name>
<feature type="transmembrane region" description="Helical" evidence="7">
    <location>
        <begin position="387"/>
        <end position="406"/>
    </location>
</feature>
<dbReference type="InterPro" id="IPR011009">
    <property type="entry name" value="Kinase-like_dom_sf"/>
</dbReference>
<dbReference type="PANTHER" id="PTHR43289:SF6">
    <property type="entry name" value="SERINE_THREONINE-PROTEIN KINASE NEKL-3"/>
    <property type="match status" value="1"/>
</dbReference>
<protein>
    <recommendedName>
        <fullName evidence="1">non-specific serine/threonine protein kinase</fullName>
        <ecNumber evidence="1">2.7.11.1</ecNumber>
    </recommendedName>
</protein>
<dbReference type="PANTHER" id="PTHR43289">
    <property type="entry name" value="MITOGEN-ACTIVATED PROTEIN KINASE KINASE KINASE 20-RELATED"/>
    <property type="match status" value="1"/>
</dbReference>
<evidence type="ECO:0000256" key="5">
    <source>
        <dbReference type="ARBA" id="ARBA00022777"/>
    </source>
</evidence>
<keyword evidence="3" id="KW-0808">Transferase</keyword>
<evidence type="ECO:0000256" key="4">
    <source>
        <dbReference type="ARBA" id="ARBA00022741"/>
    </source>
</evidence>
<sequence length="449" mass="48062">MEDDITSYLDALKRDECYRVARVLKEAPHETTEVVYFAGANDAELGPFVRKRIKREACMGAAYAELLAAQRAGARFRHLPRIEDCYERDDELVVIMEFVRGETLHEVVYRRDPSLDLAREVFPQLCDAVAELHEGFDPPIIHRDLKPGNVILSRGCLTLIDFGIARAWREGAEADTASFGTRAYAPPEQFGYGQTDVRSDVYALGMLLYYLLTEEVPSPRLVGEGFAAPAVPVPLRAVLSRATAFDPAARYQSARDLRAAFEAACAQVDAAEGRASGGEAEDARVTPTAVAAPAVAIAHAAPELAPPEAPAMPGVPAAVVPVPGGPVSPAAASAPPPAAFETPGRRVLGFARIAIAGFLWVRLLLSGISIGVDPKPGDSLGAYAPSVRWIGVISIQLIFTALLYPLAGRGQLARILRRPMPRAGRTALVLTSVGFGLYALMMALNAALA</sequence>
<accession>A0ABS9WHS1</accession>
<feature type="transmembrane region" description="Helical" evidence="7">
    <location>
        <begin position="353"/>
        <end position="372"/>
    </location>
</feature>
<comment type="caution">
    <text evidence="9">The sequence shown here is derived from an EMBL/GenBank/DDBJ whole genome shotgun (WGS) entry which is preliminary data.</text>
</comment>
<evidence type="ECO:0000313" key="10">
    <source>
        <dbReference type="Proteomes" id="UP001430755"/>
    </source>
</evidence>
<evidence type="ECO:0000256" key="6">
    <source>
        <dbReference type="ARBA" id="ARBA00022840"/>
    </source>
</evidence>
<keyword evidence="7" id="KW-0812">Transmembrane</keyword>
<keyword evidence="2 9" id="KW-0723">Serine/threonine-protein kinase</keyword>
<evidence type="ECO:0000259" key="8">
    <source>
        <dbReference type="PROSITE" id="PS50011"/>
    </source>
</evidence>
<dbReference type="Pfam" id="PF00069">
    <property type="entry name" value="Pkinase"/>
    <property type="match status" value="1"/>
</dbReference>
<evidence type="ECO:0000256" key="3">
    <source>
        <dbReference type="ARBA" id="ARBA00022679"/>
    </source>
</evidence>
<keyword evidence="7" id="KW-1133">Transmembrane helix</keyword>
<dbReference type="InterPro" id="IPR000719">
    <property type="entry name" value="Prot_kinase_dom"/>
</dbReference>
<evidence type="ECO:0000313" key="9">
    <source>
        <dbReference type="EMBL" id="MCI2242414.1"/>
    </source>
</evidence>
<evidence type="ECO:0000256" key="1">
    <source>
        <dbReference type="ARBA" id="ARBA00012513"/>
    </source>
</evidence>
<keyword evidence="6" id="KW-0067">ATP-binding</keyword>
<keyword evidence="4" id="KW-0547">Nucleotide-binding</keyword>
<dbReference type="SMART" id="SM00220">
    <property type="entry name" value="S_TKc"/>
    <property type="match status" value="1"/>
</dbReference>
<dbReference type="RefSeq" id="WP_242165659.1">
    <property type="nucleotide sequence ID" value="NZ_JAJMLW010000003.1"/>
</dbReference>
<dbReference type="GO" id="GO:0004674">
    <property type="term" value="F:protein serine/threonine kinase activity"/>
    <property type="evidence" value="ECO:0007669"/>
    <property type="project" value="UniProtKB-KW"/>
</dbReference>
<organism evidence="9 10">
    <name type="scientific">Adlercreutzia faecimuris</name>
    <dbReference type="NCBI Taxonomy" id="2897341"/>
    <lineage>
        <taxon>Bacteria</taxon>
        <taxon>Bacillati</taxon>
        <taxon>Actinomycetota</taxon>
        <taxon>Coriobacteriia</taxon>
        <taxon>Eggerthellales</taxon>
        <taxon>Eggerthellaceae</taxon>
        <taxon>Adlercreutzia</taxon>
    </lineage>
</organism>
<dbReference type="Proteomes" id="UP001430755">
    <property type="component" value="Unassembled WGS sequence"/>
</dbReference>
<evidence type="ECO:0000256" key="7">
    <source>
        <dbReference type="SAM" id="Phobius"/>
    </source>
</evidence>
<feature type="domain" description="Protein kinase" evidence="8">
    <location>
        <begin position="1"/>
        <end position="262"/>
    </location>
</feature>
<gene>
    <name evidence="9" type="ORF">LPT13_08630</name>
</gene>
<dbReference type="PROSITE" id="PS50011">
    <property type="entry name" value="PROTEIN_KINASE_DOM"/>
    <property type="match status" value="1"/>
</dbReference>
<dbReference type="CDD" id="cd14014">
    <property type="entry name" value="STKc_PknB_like"/>
    <property type="match status" value="1"/>
</dbReference>